<protein>
    <recommendedName>
        <fullName evidence="4">Glycosyltransferase RgtA/B/C/D-like domain-containing protein</fullName>
    </recommendedName>
</protein>
<keyword evidence="1" id="KW-0472">Membrane</keyword>
<feature type="transmembrane region" description="Helical" evidence="1">
    <location>
        <begin position="379"/>
        <end position="400"/>
    </location>
</feature>
<feature type="transmembrane region" description="Helical" evidence="1">
    <location>
        <begin position="221"/>
        <end position="244"/>
    </location>
</feature>
<dbReference type="EMBL" id="MFYX01000050">
    <property type="protein sequence ID" value="OGK05680.1"/>
    <property type="molecule type" value="Genomic_DNA"/>
</dbReference>
<organism evidence="2 3">
    <name type="scientific">Candidatus Raymondbacteria bacterium RIFOXYD12_FULL_49_13</name>
    <dbReference type="NCBI Taxonomy" id="1817890"/>
    <lineage>
        <taxon>Bacteria</taxon>
        <taxon>Raymondiibacteriota</taxon>
    </lineage>
</organism>
<feature type="transmembrane region" description="Helical" evidence="1">
    <location>
        <begin position="265"/>
        <end position="286"/>
    </location>
</feature>
<keyword evidence="1" id="KW-1133">Transmembrane helix</keyword>
<dbReference type="AlphaFoldDB" id="A0A1F7FG47"/>
<feature type="transmembrane region" description="Helical" evidence="1">
    <location>
        <begin position="149"/>
        <end position="167"/>
    </location>
</feature>
<sequence>MLSTVVEKPAGLKNAIIVGIMCAIAYCFVSAHHIERQGLYYDELFQATASFWYVGKPQTLFSLGPGNFPALNMSYNAAFKTALYGLYLKFNDGLFSVRSWRLTGIAMVAAGILAFSLLTANYLSIFELLVFFTLVLTDTMVLLSTRHDWGPVALALSLRFIIIGLTIRAIRQKTIKPYYTFFIAFFCGIAIVEKLTSCVLLLPLGFLLIFEKKFRNRKYLLVFMGGLFLGSGSLILLNAGSLILKGYLISLHNIKDPILMIKPGIIRYITELLGLGNGSFTATFIFGSNPSPIPRCVESVLLFGTLIAGAYLCLCTVKEEQYSKDALLFLISFILTGIGLYLLPRTTSYHHWILITPYQYAGIAILAQGALKQIHRMRFAALLFLTLLCALLLFRIPVIASMHLALKNGKTDPRWDPSLTQLGKFAGRHAKGTTFITADWGVGTQILCLSNGAPNILAEAWGLYATPAKIDSFIQSSPNDTFYLVIPRIGITVADSSRRIIINTFNNTIPGLCEVMVEPEAKKFNAVILRKFIRQTDGCRQISNNGGAQ</sequence>
<comment type="caution">
    <text evidence="2">The sequence shown here is derived from an EMBL/GenBank/DDBJ whole genome shotgun (WGS) entry which is preliminary data.</text>
</comment>
<keyword evidence="1" id="KW-0812">Transmembrane</keyword>
<name>A0A1F7FG47_UNCRA</name>
<feature type="transmembrane region" description="Helical" evidence="1">
    <location>
        <begin position="326"/>
        <end position="343"/>
    </location>
</feature>
<feature type="transmembrane region" description="Helical" evidence="1">
    <location>
        <begin position="12"/>
        <end position="34"/>
    </location>
</feature>
<evidence type="ECO:0000313" key="2">
    <source>
        <dbReference type="EMBL" id="OGK05680.1"/>
    </source>
</evidence>
<reference evidence="2 3" key="1">
    <citation type="journal article" date="2016" name="Nat. Commun.">
        <title>Thousands of microbial genomes shed light on interconnected biogeochemical processes in an aquifer system.</title>
        <authorList>
            <person name="Anantharaman K."/>
            <person name="Brown C.T."/>
            <person name="Hug L.A."/>
            <person name="Sharon I."/>
            <person name="Castelle C.J."/>
            <person name="Probst A.J."/>
            <person name="Thomas B.C."/>
            <person name="Singh A."/>
            <person name="Wilkins M.J."/>
            <person name="Karaoz U."/>
            <person name="Brodie E.L."/>
            <person name="Williams K.H."/>
            <person name="Hubbard S.S."/>
            <person name="Banfield J.F."/>
        </authorList>
    </citation>
    <scope>NUCLEOTIDE SEQUENCE [LARGE SCALE GENOMIC DNA]</scope>
</reference>
<proteinExistence type="predicted"/>
<evidence type="ECO:0008006" key="4">
    <source>
        <dbReference type="Google" id="ProtNLM"/>
    </source>
</evidence>
<feature type="transmembrane region" description="Helical" evidence="1">
    <location>
        <begin position="179"/>
        <end position="209"/>
    </location>
</feature>
<evidence type="ECO:0000256" key="1">
    <source>
        <dbReference type="SAM" id="Phobius"/>
    </source>
</evidence>
<feature type="transmembrane region" description="Helical" evidence="1">
    <location>
        <begin position="349"/>
        <end position="367"/>
    </location>
</feature>
<accession>A0A1F7FG47</accession>
<dbReference type="Proteomes" id="UP000179243">
    <property type="component" value="Unassembled WGS sequence"/>
</dbReference>
<evidence type="ECO:0000313" key="3">
    <source>
        <dbReference type="Proteomes" id="UP000179243"/>
    </source>
</evidence>
<gene>
    <name evidence="2" type="ORF">A2519_03780</name>
</gene>
<feature type="transmembrane region" description="Helical" evidence="1">
    <location>
        <begin position="292"/>
        <end position="314"/>
    </location>
</feature>